<feature type="domain" description="Fibronectin type-III" evidence="1">
    <location>
        <begin position="2128"/>
        <end position="2214"/>
    </location>
</feature>
<feature type="domain" description="Fibronectin type-III" evidence="1">
    <location>
        <begin position="1595"/>
        <end position="1693"/>
    </location>
</feature>
<feature type="domain" description="Fibronectin type-III" evidence="1">
    <location>
        <begin position="471"/>
        <end position="557"/>
    </location>
</feature>
<dbReference type="PANTHER" id="PTHR47135">
    <property type="entry name" value="FIBRONECTIN TYPE III DOMAIN-CONTAINING PROTEIN 7"/>
    <property type="match status" value="1"/>
</dbReference>
<feature type="domain" description="Fibronectin type-III" evidence="1">
    <location>
        <begin position="997"/>
        <end position="1084"/>
    </location>
</feature>
<feature type="domain" description="Fibronectin type-III" evidence="1">
    <location>
        <begin position="2475"/>
        <end position="2562"/>
    </location>
</feature>
<dbReference type="GeneTree" id="ENSGT00940000157064"/>
<reference evidence="2" key="1">
    <citation type="submission" date="2014-08" db="EMBL/GenBank/DDBJ databases">
        <authorList>
            <person name="Senf B."/>
            <person name="Petzold A."/>
            <person name="Downie B.R."/>
            <person name="Koch P."/>
            <person name="Platzer M."/>
        </authorList>
    </citation>
    <scope>NUCLEOTIDE SEQUENCE [LARGE SCALE GENOMIC DNA]</scope>
    <source>
        <strain evidence="2">GRZ</strain>
    </source>
</reference>
<dbReference type="PANTHER" id="PTHR47135:SF3">
    <property type="entry name" value="FIBRONECTIN TYPE-III DOMAIN-CONTAINING PROTEIN"/>
    <property type="match status" value="1"/>
</dbReference>
<dbReference type="Ensembl" id="ENSNFUT00015044696.1">
    <property type="protein sequence ID" value="ENSNFUP00015042813.1"/>
    <property type="gene ID" value="ENSNFUG00015020505.1"/>
</dbReference>
<proteinExistence type="predicted"/>
<protein>
    <recommendedName>
        <fullName evidence="1">Fibronectin type-III domain-containing protein</fullName>
    </recommendedName>
</protein>
<feature type="domain" description="Fibronectin type-III" evidence="1">
    <location>
        <begin position="733"/>
        <end position="819"/>
    </location>
</feature>
<reference evidence="2" key="2">
    <citation type="submission" date="2025-08" db="UniProtKB">
        <authorList>
            <consortium name="Ensembl"/>
        </authorList>
    </citation>
    <scope>IDENTIFICATION</scope>
</reference>
<dbReference type="SMART" id="SM00060">
    <property type="entry name" value="FN3"/>
    <property type="match status" value="25"/>
</dbReference>
<dbReference type="Proteomes" id="UP000694548">
    <property type="component" value="Chromosome sgr17"/>
</dbReference>
<feature type="domain" description="Fibronectin type-III" evidence="1">
    <location>
        <begin position="2215"/>
        <end position="2301"/>
    </location>
</feature>
<feature type="domain" description="Fibronectin type-III" evidence="1">
    <location>
        <begin position="1085"/>
        <end position="1171"/>
    </location>
</feature>
<dbReference type="CDD" id="cd00063">
    <property type="entry name" value="FN3"/>
    <property type="match status" value="7"/>
</dbReference>
<dbReference type="InterPro" id="IPR013783">
    <property type="entry name" value="Ig-like_fold"/>
</dbReference>
<feature type="domain" description="Fibronectin type-III" evidence="1">
    <location>
        <begin position="558"/>
        <end position="645"/>
    </location>
</feature>
<feature type="domain" description="Fibronectin type-III" evidence="1">
    <location>
        <begin position="2041"/>
        <end position="2127"/>
    </location>
</feature>
<dbReference type="InterPro" id="IPR036116">
    <property type="entry name" value="FN3_sf"/>
</dbReference>
<feature type="domain" description="Fibronectin type-III" evidence="1">
    <location>
        <begin position="646"/>
        <end position="732"/>
    </location>
</feature>
<feature type="domain" description="Fibronectin type-III" evidence="1">
    <location>
        <begin position="2563"/>
        <end position="2652"/>
    </location>
</feature>
<feature type="domain" description="Fibronectin type-III" evidence="1">
    <location>
        <begin position="123"/>
        <end position="210"/>
    </location>
</feature>
<name>A0A8C6PEY5_NOTFU</name>
<feature type="domain" description="Fibronectin type-III" evidence="1">
    <location>
        <begin position="2913"/>
        <end position="2999"/>
    </location>
</feature>
<evidence type="ECO:0000259" key="1">
    <source>
        <dbReference type="PROSITE" id="PS50853"/>
    </source>
</evidence>
<organism evidence="2 3">
    <name type="scientific">Nothobranchius furzeri</name>
    <name type="common">Turquoise killifish</name>
    <dbReference type="NCBI Taxonomy" id="105023"/>
    <lineage>
        <taxon>Eukaryota</taxon>
        <taxon>Metazoa</taxon>
        <taxon>Chordata</taxon>
        <taxon>Craniata</taxon>
        <taxon>Vertebrata</taxon>
        <taxon>Euteleostomi</taxon>
        <taxon>Actinopterygii</taxon>
        <taxon>Neopterygii</taxon>
        <taxon>Teleostei</taxon>
        <taxon>Neoteleostei</taxon>
        <taxon>Acanthomorphata</taxon>
        <taxon>Ovalentaria</taxon>
        <taxon>Atherinomorphae</taxon>
        <taxon>Cyprinodontiformes</taxon>
        <taxon>Nothobranchiidae</taxon>
        <taxon>Nothobranchius</taxon>
    </lineage>
</organism>
<sequence length="3118" mass="330745">MSCAVTYIIIVTPFSKQCQGIDSRPYNYLAGPCPPTHVQASLQCAGNVGQVTWDAALKADLYSVSTLPSIPDPSVHNCSSNGTSCSLTDLSCGATVAISVVTIERGCRSQPSDVVFLKTVICPPTGVTGVTTCSNSNITVSWNPSPDKAADYFISSQGSNGTSANYTTSAASRVLSGLQCGDLFTFKVAARNSDCASFFSQPIQTKTAPCPPTNLTVKTECGTNRAILSWAPSKYALSYTATFTGVSGQVVSCSTNTTTCSVKLDCGNQFSAVVVASTETCNSSASAALGFRSAPCLPNQVQAVLNCSTNSFAVQWKGDSGVIMYKAIAIGSDNSSATCDTNSTKCTIKNLKCGLLYSIVVTTSSVDCGTIQGSDYFMYSAPCKPDNVTVDLQCSTNIALVTWKNSGPDQTQVVTATDPRGLVTACNSSSSNCTFSQLSCGVTYIISAVGYTNSCSSDPALAKDLTTAPCVPTHVSVRTDCASGITEVTWDPALGATSYTVYATGSLGYKTQCVNTDTFCDFSSLACGQDYNLTVVAQGGSCSSLVSKTVTFSSGPCPLSNMNTSLNCDTNTVTVSWTPGRGIFTYNVNANAFNIVDQQTCSTNGSSCNVTSLTCGESYQVSVSGLGKTCSSPAQTWNRVNAAPCPPTQVRVDFSCSSNNITVSWMASKGSVSYMAVADNGKDQLWTCNTSSTACQVSNLPCGQDYKVYVVGIDDKCTGAKSNITKIQTAPCVPGNIQPNLDCLSGVLNVTWQSTGNFSQFYTSVVSSTGQVSTCTSNNQYCIVRNLQCEMTYSVTVMAQSKACNSSLSPINKVTAAPCPPSSFLPVVNCDTGDFFVNWNNGIPGVVYTVSAVNASGFKYNCSGTTSGCHLSSLECGTQYNLTITPARNGCVGRNSSTHVVSTVPCVPRLSAVEIDCLTDSAWLMFNESAGAEAYIITANNTKGMVQIFECNTTSDVTCDLPPLMCSQNLTFTLKARNQQCTSAPSNAISRETPPCPPVNVNEIVNCDKGTITISWSAVPGAVTYTATLEELTTGKSKCCTTSGTTCNITGLPCGEMFSLHVTAEGRTCNSSESDIIMTRTAPCVPDNLNAKMSCSNNVATMSWNRSNGGQLYTVTAVSGGGQVDVCSSPDNQCDLTNLQCGLNYTATVTAEDIQCKSKPSDSVTLKTVPCTPENTSSVMDCQANSLVVSWSKSSGADSYIATLQDSNGQSTTCQGTTEGRCNVTGVGCGLVYHVSVVSSDGYCQSPPTPILNTPSVPCIARQIQARMDCNTGKALVSWNPSDGALSYIVMATGPPGQNVNCKTNMTSCELQGLLCGSSYSVSVMSQGEKCSSVANMVGNLVTGPCPPEHITSQYSMTIGQVQWDVANGAKYYIVNGQTEQGLSVSCNTSDTYCALYNMMCGQIYNITATANNQVCKDVSSVEAATITTEPCPPNNVEASVNSQNYQGTISWEATLGAVSYEAQLRGRDGHSLNCTTNNTFCTVQGLHCGVVYYTNVIANGGTLPSSPSATVLLVSAPCKAENVAGILDCYNNSATVSWSLGSGASSYMVSASSADGYYTYCQTDGNQCTLTDLQCDQIYNVTLSTISTHFQIDTPTNVTFNTRPCKPRNVGVDLQCGTRIANLYWSKKDYVELYLTTATSSMGTTLKCNSTNSTCQFPNLNCGELYVFSVTAYSKMCFSENSSIVEIQTEPCQPTGLSAKGSCNNDTVVLNWSKAKGALIYEVTAFEDQGYVATFQTNSTTLETDLPCGHQFNFTVKAQDNRCESPQSKAAHYKTGPCIPENLDSYTNCEDNLGSVSWSVAAKAEWYLAVAMGQDGNTYECTTNATTCIWNNLHCGQNYTVNVVAFDYTCTSMPSNRTIIRMAPCIPNNLKSSFNCTTKVGSLTWNASKTAEFYIATAETISGYKVQLSTNNTKAYFSEFACGQQYFLSVQAADSVCTSRSSPPSTVMSEPCPPTGVSSLMNCISSIAMVSWVTSTGAQFYIATVTAADGSSNICASDSDQCAMPNVPCGQNHTVTVVASDNVCNSDPSGPNILQSVPCIPTNVKINISCSNNKAVVSWNPSKGALRYTVVAESTLGAIANCNTTKLWCTLTNLTCGQQYSVQVTAQDNICSSLPSPPVDFQSVPCIPNNVSVALDCITNSILVDWLFAEGALRYKVKAQSSTGQVSTCNANITSCELGSLQCGQTYNVTAVALNDQCSSPPSNMLQMETVPCPPKNVAVVLDCYSNTAQVNWQASRGAQSYIVQALGIEEGESSCSTNSLSCTLQDLKCGFTYNVSVIAVDSMCNVSQSDVQLLQAVPCVPNLVQAHAVCESGGVMVSWEPSKGALFYTTLAQSSGVNPSKCNSTDTTCQFNDLLCGLKYSIAVIAQDNMCSSIESSFVEINTVKCVPQKVKAEMVCRNNTGVVSWQGDPAVSSYNVQAFGPDGNKIQCNSSDISCKLPGMHCGQLYNLTVTALDGRCDNSNAYLTLESVACKPTNVKASLQCNTNSAAVTWEKASGALSYVAMGDSEDGSQHLECNNTMTYCRLNDMMCGHTYNVSVFSQDKSCSSVKSDIVRVRSAPCPPQNVSAKVRCADGAILVSWSPNPDAQYFHALVVSNTGARFYCNSTVNNCTVSISAPPPCGQNYSITVQSVRDSCESKPSAVATTGSAPCVPKNAKGSLDCLSNAAWVLWDQSVGATSYFALAQAADGHSFNCTSSSTTCEITDLKCGMLYTFYVTATNEFCSSNHSNTFELETGPCALQAISAFTDCNSEIIMVEWEQKLDMPLYLVTAQADDKSMISCNSSSNSCLLFNAQCGTQYTIVVSASSDKCSSLRSPPTKIKTAPCVPSDVTVVPLCDQNGAAVSWANSAVATSYYLTATGPNGDVVTCNSSTNNCTLPMLHCGQTYGLSITAKGDNCTSYPSHMPYKTTPCPPTNLAVDTDCYTNSAVLSWNKTDNAIEYFGLTQSGNQDPLYCDSSTTSCTFQPLQCGAIYNFTVKAFDGTCNTSYSLPFEMGAAPCPPSNVSIRMQRIKQMYWAMISWSLVNCSGVEYMAKIQGQIGNNPQTLMNVTSYWLRRPYFELPIPCSTAFNMTVFSRNSGGVSKPSSIYSGISGNFKCKIYTVFYLPFFSASKCGFFYK</sequence>
<dbReference type="Gene3D" id="2.60.40.10">
    <property type="entry name" value="Immunoglobulins"/>
    <property type="match status" value="18"/>
</dbReference>
<dbReference type="Pfam" id="PF00041">
    <property type="entry name" value="fn3"/>
    <property type="match status" value="4"/>
</dbReference>
<dbReference type="SUPFAM" id="SSF49265">
    <property type="entry name" value="Fibronectin type III"/>
    <property type="match status" value="24"/>
</dbReference>
<feature type="domain" description="Fibronectin type-III" evidence="1">
    <location>
        <begin position="2653"/>
        <end position="2739"/>
    </location>
</feature>
<feature type="domain" description="Fibronectin type-III" evidence="1">
    <location>
        <begin position="1172"/>
        <end position="1259"/>
    </location>
</feature>
<reference evidence="2" key="3">
    <citation type="submission" date="2025-09" db="UniProtKB">
        <authorList>
            <consortium name="Ensembl"/>
        </authorList>
    </citation>
    <scope>IDENTIFICATION</scope>
</reference>
<accession>A0A8C6PEY5</accession>
<keyword evidence="3" id="KW-1185">Reference proteome</keyword>
<dbReference type="PROSITE" id="PS50853">
    <property type="entry name" value="FN3"/>
    <property type="match status" value="17"/>
</dbReference>
<evidence type="ECO:0000313" key="3">
    <source>
        <dbReference type="Proteomes" id="UP000694548"/>
    </source>
</evidence>
<dbReference type="InterPro" id="IPR003961">
    <property type="entry name" value="FN3_dom"/>
</dbReference>
<feature type="domain" description="Fibronectin type-III" evidence="1">
    <location>
        <begin position="1433"/>
        <end position="1519"/>
    </location>
</feature>
<evidence type="ECO:0000313" key="2">
    <source>
        <dbReference type="Ensembl" id="ENSNFUP00015042813.1"/>
    </source>
</evidence>